<evidence type="ECO:0000313" key="3">
    <source>
        <dbReference type="EMBL" id="QGZ94922.1"/>
    </source>
</evidence>
<sequence length="1096" mass="121068">MAKSKSLTVHKIASPSSDTEDLLLRQFRHPPSEARPRVWWHWMNGNVSIEGVQHDFEWMKRVGIGGVHNFDASLQTPLIVDRHLPFLSEEWRRTLRDTVRMADRLGLEFTCASSPGWSTTGGPWVQAEQAMKKLVWSETEVEGQGGSTFALPHPADVAGPFGNAPATSSLSQTVRPVEAFYRDVAVLAFPTPRAERPIDVRGARTSDGATIDPAALSSEDLTQTFEFCARPGEPEAWIEIELSTRQTIQSASIGLTREKFEGFSDPPQATLQCGDDGEHFRHVTNIPIGFCPQTTVSFEPVAARFFRIVLAPSAKSMKAATASPKRRRIRRFVLLGASRLDQFEGKAGYAPYFDVDRPPVVVTCDSLIPKQEIIDLTGSQRRDGRIDWSPPPGRWTLLRIGYSLTGSLNHPASPSGTGLEVDKLNRDHVRSYIENYLGILRETIGADFIGSRGLTHMVNDSYEAGSANWTEDLLAKFEQARGYDMRPWLPTLTGRVVENSEASEAFLWDFRKTLSELIAEEHYGEIQRVLRAHGMRRYSESHEAWRAFVGDGMDVKKTADIPMSAAWQQPGLYPEAMHDIDIRESASVAHIYGQNLVAAESFTAQAISDPNAAYSFAPETLKPLADRMMAHGVNQFVIHTSVHQPQAEIGPGLTLGPFGQWFTRKETWAELAGAWIDYLARSSHLLRQGVFVADIAVLYGEDTNLTNRFARAGPILPKGFAYDFVNASALISEISAANARAVTPSGMHYAAILIDASASRMSLALLRKLAELADAGVLIAGVLPKCASLGDDQERFADLAATTWSRPNVETLADFETALSQQASPDVVFTPQDSTEHVQFVHRALPNEDIYFVRSSCAHALSVEASFRVAGRAAEIWRADTGKATPANYRRHEGRTIVPLEMEPYDAFFVLFRHATTETEFQTRAPACAEIANLDGPWDLEFESGRGATERLKFDQLQCLTEIDDPGVRYFSGQVVYSCRVDLTLPSDARRLELDLGVVKNVAEIVINGHPVATVWKPPFRADITDALQQGINHVQIRVANLWRNRLIGDKQPGASVVAFTTFNPCQADAPLSASGLLGPVRIVEVCLEPGARVRE</sequence>
<name>A0A6I6MT96_9CAUL</name>
<dbReference type="GO" id="GO:0016787">
    <property type="term" value="F:hydrolase activity"/>
    <property type="evidence" value="ECO:0007669"/>
    <property type="project" value="UniProtKB-KW"/>
</dbReference>
<gene>
    <name evidence="3" type="ORF">DSM104635_01757</name>
</gene>
<organism evidence="3 4">
    <name type="scientific">Terricaulis silvestris</name>
    <dbReference type="NCBI Taxonomy" id="2686094"/>
    <lineage>
        <taxon>Bacteria</taxon>
        <taxon>Pseudomonadati</taxon>
        <taxon>Pseudomonadota</taxon>
        <taxon>Alphaproteobacteria</taxon>
        <taxon>Caulobacterales</taxon>
        <taxon>Caulobacteraceae</taxon>
        <taxon>Terricaulis</taxon>
    </lineage>
</organism>
<dbReference type="PANTHER" id="PTHR43817:SF1">
    <property type="entry name" value="HYDROLASE, FAMILY 43, PUTATIVE (AFU_ORTHOLOGUE AFUA_3G01660)-RELATED"/>
    <property type="match status" value="1"/>
</dbReference>
<accession>A0A6I6MT96</accession>
<dbReference type="NCBIfam" id="NF045579">
    <property type="entry name" value="rhamnoside_JR"/>
    <property type="match status" value="1"/>
</dbReference>
<evidence type="ECO:0000256" key="2">
    <source>
        <dbReference type="ARBA" id="ARBA00022801"/>
    </source>
</evidence>
<dbReference type="EMBL" id="CP047045">
    <property type="protein sequence ID" value="QGZ94922.1"/>
    <property type="molecule type" value="Genomic_DNA"/>
</dbReference>
<protein>
    <submittedName>
        <fullName evidence="3">Sugar binding domain-containing glycosyl hydrolases family 2</fullName>
    </submittedName>
</protein>
<proteinExistence type="predicted"/>
<dbReference type="Proteomes" id="UP000431269">
    <property type="component" value="Chromosome"/>
</dbReference>
<keyword evidence="2 3" id="KW-0378">Hydrolase</keyword>
<dbReference type="PANTHER" id="PTHR43817">
    <property type="entry name" value="GLYCOSYL HYDROLASE"/>
    <property type="match status" value="1"/>
</dbReference>
<dbReference type="Pfam" id="PF17132">
    <property type="entry name" value="Glyco_hydro_106"/>
    <property type="match status" value="1"/>
</dbReference>
<keyword evidence="4" id="KW-1185">Reference proteome</keyword>
<dbReference type="SUPFAM" id="SSF49785">
    <property type="entry name" value="Galactose-binding domain-like"/>
    <property type="match status" value="2"/>
</dbReference>
<dbReference type="Gene3D" id="2.60.120.260">
    <property type="entry name" value="Galactose-binding domain-like"/>
    <property type="match status" value="1"/>
</dbReference>
<dbReference type="KEGG" id="tsv:DSM104635_01757"/>
<dbReference type="RefSeq" id="WP_158765822.1">
    <property type="nucleotide sequence ID" value="NZ_CP047045.1"/>
</dbReference>
<reference evidence="4" key="1">
    <citation type="submission" date="2019-12" db="EMBL/GenBank/DDBJ databases">
        <title>Complete genome of Terracaulis silvestris 0127_4.</title>
        <authorList>
            <person name="Vieira S."/>
            <person name="Riedel T."/>
            <person name="Sproer C."/>
            <person name="Pascual J."/>
            <person name="Boedeker C."/>
            <person name="Overmann J."/>
        </authorList>
    </citation>
    <scope>NUCLEOTIDE SEQUENCE [LARGE SCALE GENOMIC DNA]</scope>
    <source>
        <strain evidence="4">0127_4</strain>
    </source>
</reference>
<dbReference type="AlphaFoldDB" id="A0A6I6MT96"/>
<evidence type="ECO:0000256" key="1">
    <source>
        <dbReference type="ARBA" id="ARBA00022729"/>
    </source>
</evidence>
<evidence type="ECO:0000313" key="4">
    <source>
        <dbReference type="Proteomes" id="UP000431269"/>
    </source>
</evidence>
<keyword evidence="1" id="KW-0732">Signal</keyword>
<dbReference type="InterPro" id="IPR008979">
    <property type="entry name" value="Galactose-bd-like_sf"/>
</dbReference>